<reference evidence="1 2" key="1">
    <citation type="submission" date="2017-11" db="EMBL/GenBank/DDBJ databases">
        <title>A major lineage of nontailed dsDNA viruses as unrecognized killers of marine bacteria.</title>
        <authorList>
            <person name="Kauffman K.M."/>
            <person name="Hussain F.A."/>
            <person name="Yang J."/>
            <person name="Arevalo P."/>
            <person name="Brown J.M."/>
            <person name="Chang W.K."/>
            <person name="VanInsberghe D."/>
            <person name="Elsherbini J."/>
            <person name="Cutler M.B."/>
            <person name="Kelly L."/>
            <person name="Polz M.F."/>
        </authorList>
    </citation>
    <scope>NUCLEOTIDE SEQUENCE [LARGE SCALE GENOMIC DNA]</scope>
</reference>
<accession>A0A2I7QMD4</accession>
<organism evidence="1 2">
    <name type="scientific">Vibrio phage 1.025.O._10N.222.46.B6</name>
    <dbReference type="NCBI Taxonomy" id="1881420"/>
    <lineage>
        <taxon>Viruses</taxon>
        <taxon>Duplodnaviria</taxon>
        <taxon>Heunggongvirae</taxon>
        <taxon>Uroviricota</taxon>
        <taxon>Caudoviricetes</taxon>
        <taxon>Schitoviridae</taxon>
        <taxon>Pontosvirinae</taxon>
        <taxon>Nahantvirus</taxon>
        <taxon>Nahantvirus 49C7</taxon>
    </lineage>
</organism>
<name>A0A2I7QMD4_9CAUD</name>
<protein>
    <submittedName>
        <fullName evidence="1">Uncharacterized protein</fullName>
    </submittedName>
</protein>
<dbReference type="EMBL" id="MG592409">
    <property type="protein sequence ID" value="AUR82575.1"/>
    <property type="molecule type" value="Genomic_DNA"/>
</dbReference>
<evidence type="ECO:0000313" key="2">
    <source>
        <dbReference type="Proteomes" id="UP000269377"/>
    </source>
</evidence>
<proteinExistence type="predicted"/>
<sequence>MLKLYRDLNDHQLPWIVVSDTQWGNWKGTIEAAVDSYETNLAAEGVRGEDPYVQNNIRVEAEGLNTEELKLMMVLNG</sequence>
<evidence type="ECO:0000313" key="1">
    <source>
        <dbReference type="EMBL" id="AUR82575.1"/>
    </source>
</evidence>
<gene>
    <name evidence="1" type="ORF">NVP1025O_092</name>
</gene>
<dbReference type="Proteomes" id="UP000269377">
    <property type="component" value="Segment"/>
</dbReference>